<dbReference type="InterPro" id="IPR036236">
    <property type="entry name" value="Znf_C2H2_sf"/>
</dbReference>
<evidence type="ECO:0000256" key="7">
    <source>
        <dbReference type="ARBA" id="ARBA00023163"/>
    </source>
</evidence>
<reference evidence="12" key="2">
    <citation type="submission" date="2020-05" db="UniProtKB">
        <authorList>
            <consortium name="EnsemblMetazoa"/>
        </authorList>
    </citation>
    <scope>IDENTIFICATION</scope>
    <source>
        <strain evidence="12">MINIMUS1</strain>
    </source>
</reference>
<feature type="domain" description="BED-type" evidence="11">
    <location>
        <begin position="1"/>
        <end position="49"/>
    </location>
</feature>
<dbReference type="InterPro" id="IPR012337">
    <property type="entry name" value="RNaseH-like_sf"/>
</dbReference>
<dbReference type="PANTHER" id="PTHR46481:SF10">
    <property type="entry name" value="ZINC FINGER BED DOMAIN-CONTAINING PROTEIN 39"/>
    <property type="match status" value="1"/>
</dbReference>
<evidence type="ECO:0000256" key="1">
    <source>
        <dbReference type="ARBA" id="ARBA00004123"/>
    </source>
</evidence>
<keyword evidence="4" id="KW-0862">Zinc</keyword>
<dbReference type="AlphaFoldDB" id="A0A182W3Q6"/>
<keyword evidence="2" id="KW-0479">Metal-binding</keyword>
<evidence type="ECO:0000259" key="11">
    <source>
        <dbReference type="PROSITE" id="PS50808"/>
    </source>
</evidence>
<keyword evidence="7" id="KW-0804">Transcription</keyword>
<protein>
    <recommendedName>
        <fullName evidence="11">BED-type domain-containing protein</fullName>
    </recommendedName>
</protein>
<dbReference type="SUPFAM" id="SSF57667">
    <property type="entry name" value="beta-beta-alpha zinc fingers"/>
    <property type="match status" value="1"/>
</dbReference>
<dbReference type="PROSITE" id="PS50808">
    <property type="entry name" value="ZF_BED"/>
    <property type="match status" value="1"/>
</dbReference>
<dbReference type="GO" id="GO:0009791">
    <property type="term" value="P:post-embryonic development"/>
    <property type="evidence" value="ECO:0007669"/>
    <property type="project" value="UniProtKB-ARBA"/>
</dbReference>
<accession>A0A182W3Q6</accession>
<keyword evidence="5" id="KW-0805">Transcription regulation</keyword>
<dbReference type="PANTHER" id="PTHR46481">
    <property type="entry name" value="ZINC FINGER BED DOMAIN-CONTAINING PROTEIN 4"/>
    <property type="match status" value="1"/>
</dbReference>
<evidence type="ECO:0000256" key="6">
    <source>
        <dbReference type="ARBA" id="ARBA00023125"/>
    </source>
</evidence>
<dbReference type="EnsemblMetazoa" id="AMIN004967-RA">
    <property type="protein sequence ID" value="AMIN004967-PA"/>
    <property type="gene ID" value="AMIN004967"/>
</dbReference>
<organism evidence="12 13">
    <name type="scientific">Anopheles minimus</name>
    <dbReference type="NCBI Taxonomy" id="112268"/>
    <lineage>
        <taxon>Eukaryota</taxon>
        <taxon>Metazoa</taxon>
        <taxon>Ecdysozoa</taxon>
        <taxon>Arthropoda</taxon>
        <taxon>Hexapoda</taxon>
        <taxon>Insecta</taxon>
        <taxon>Pterygota</taxon>
        <taxon>Neoptera</taxon>
        <taxon>Endopterygota</taxon>
        <taxon>Diptera</taxon>
        <taxon>Nematocera</taxon>
        <taxon>Culicoidea</taxon>
        <taxon>Culicidae</taxon>
        <taxon>Anophelinae</taxon>
        <taxon>Anopheles</taxon>
    </lineage>
</organism>
<dbReference type="GO" id="GO:0046983">
    <property type="term" value="F:protein dimerization activity"/>
    <property type="evidence" value="ECO:0007669"/>
    <property type="project" value="InterPro"/>
</dbReference>
<evidence type="ECO:0000256" key="3">
    <source>
        <dbReference type="ARBA" id="ARBA00022771"/>
    </source>
</evidence>
<reference evidence="13" key="1">
    <citation type="submission" date="2013-03" db="EMBL/GenBank/DDBJ databases">
        <title>The Genome Sequence of Anopheles minimus MINIMUS1.</title>
        <authorList>
            <consortium name="The Broad Institute Genomics Platform"/>
            <person name="Neafsey D.E."/>
            <person name="Walton C."/>
            <person name="Walker B."/>
            <person name="Young S.K."/>
            <person name="Zeng Q."/>
            <person name="Gargeya S."/>
            <person name="Fitzgerald M."/>
            <person name="Haas B."/>
            <person name="Abouelleil A."/>
            <person name="Allen A.W."/>
            <person name="Alvarado L."/>
            <person name="Arachchi H.M."/>
            <person name="Berlin A.M."/>
            <person name="Chapman S.B."/>
            <person name="Gainer-Dewar J."/>
            <person name="Goldberg J."/>
            <person name="Griggs A."/>
            <person name="Gujja S."/>
            <person name="Hansen M."/>
            <person name="Howarth C."/>
            <person name="Imamovic A."/>
            <person name="Ireland A."/>
            <person name="Larimer J."/>
            <person name="McCowan C."/>
            <person name="Murphy C."/>
            <person name="Pearson M."/>
            <person name="Poon T.W."/>
            <person name="Priest M."/>
            <person name="Roberts A."/>
            <person name="Saif S."/>
            <person name="Shea T."/>
            <person name="Sisk P."/>
            <person name="Sykes S."/>
            <person name="Wortman J."/>
            <person name="Nusbaum C."/>
            <person name="Birren B."/>
        </authorList>
    </citation>
    <scope>NUCLEOTIDE SEQUENCE [LARGE SCALE GENOMIC DNA]</scope>
    <source>
        <strain evidence="13">MINIMUS1</strain>
    </source>
</reference>
<feature type="region of interest" description="Disordered" evidence="10">
    <location>
        <begin position="602"/>
        <end position="621"/>
    </location>
</feature>
<evidence type="ECO:0000256" key="10">
    <source>
        <dbReference type="SAM" id="MobiDB-lite"/>
    </source>
</evidence>
<evidence type="ECO:0000313" key="12">
    <source>
        <dbReference type="EnsemblMetazoa" id="AMIN004967-PA"/>
    </source>
</evidence>
<dbReference type="InterPro" id="IPR008906">
    <property type="entry name" value="HATC_C_dom"/>
</dbReference>
<comment type="subcellular location">
    <subcellularLocation>
        <location evidence="1">Nucleus</location>
    </subcellularLocation>
</comment>
<evidence type="ECO:0000256" key="5">
    <source>
        <dbReference type="ARBA" id="ARBA00023015"/>
    </source>
</evidence>
<evidence type="ECO:0000256" key="2">
    <source>
        <dbReference type="ARBA" id="ARBA00022723"/>
    </source>
</evidence>
<keyword evidence="13" id="KW-1185">Reference proteome</keyword>
<keyword evidence="8" id="KW-0539">Nucleus</keyword>
<dbReference type="GO" id="GO:0008270">
    <property type="term" value="F:zinc ion binding"/>
    <property type="evidence" value="ECO:0007669"/>
    <property type="project" value="UniProtKB-KW"/>
</dbReference>
<dbReference type="Pfam" id="PF05699">
    <property type="entry name" value="Dimer_Tnp_hAT"/>
    <property type="match status" value="1"/>
</dbReference>
<evidence type="ECO:0000256" key="9">
    <source>
        <dbReference type="PROSITE-ProRule" id="PRU00027"/>
    </source>
</evidence>
<sequence>MSDTWQHFMDYGRAGKCRYCSKMIAIANRSTSNLRRHIKSKHPTIQLRRYEPMRTSPATAKADVEQSEPDISSNLSYNPGNITSFIDQNAPLTARKISRLDEALLEMICHECLPFDIVEGDTFKKFIRMLNPNYELPSRKTLSNGLLTDNYLGLLETVTECLIKTKSVALTLDGWTNSNNANFLAVTAHYINDDFELCSNLLECFEFTQQCTGHNIADWLKSVMLKFKIENKIQAIVTNHTTHLKDAIDEINVPHLPCFAHTLNMIIQLAVKNSIISTIDEMKQIINILKENSSASQKFIESQTKLNLPNMKLKLNDETRWNATFDMIERFHKNKIPILTSLDAMNLKHNLTYNDWTIMEQTIKVLTNFDEATKVMLAGKSSTLSHIGLLANILLNKTEKLLDDDMEPAVKKLAASLCVGLSDSCKPYIQDPLVCRAMMLDPRIKGHGFGNDTQRSEGTYKSLIEAIVPLKSDATSVLEAAEQNSFVSQSHQESIFDEFITNVRRTQNRTPELEAKLELDDYLRLKCIELSQDPFAWWKANETKFPALFQLVQNMFYIPATSVPCERVFSKAGQRYCEKRSKLSPKKMSEILFLQHNSNQIAYDDDEDDDEDDNNDIKSQHVPQQWLEKNGITFEVL</sequence>
<dbReference type="SUPFAM" id="SSF53098">
    <property type="entry name" value="Ribonuclease H-like"/>
    <property type="match status" value="1"/>
</dbReference>
<evidence type="ECO:0000256" key="4">
    <source>
        <dbReference type="ARBA" id="ARBA00022833"/>
    </source>
</evidence>
<dbReference type="GO" id="GO:0003677">
    <property type="term" value="F:DNA binding"/>
    <property type="evidence" value="ECO:0007669"/>
    <property type="project" value="UniProtKB-KW"/>
</dbReference>
<evidence type="ECO:0000256" key="8">
    <source>
        <dbReference type="ARBA" id="ARBA00023242"/>
    </source>
</evidence>
<dbReference type="STRING" id="112268.A0A182W3Q6"/>
<dbReference type="Pfam" id="PF02892">
    <property type="entry name" value="zf-BED"/>
    <property type="match status" value="1"/>
</dbReference>
<dbReference type="SUPFAM" id="SSF140996">
    <property type="entry name" value="Hermes dimerisation domain"/>
    <property type="match status" value="1"/>
</dbReference>
<feature type="compositionally biased region" description="Acidic residues" evidence="10">
    <location>
        <begin position="603"/>
        <end position="614"/>
    </location>
</feature>
<proteinExistence type="predicted"/>
<dbReference type="GO" id="GO:0005634">
    <property type="term" value="C:nucleus"/>
    <property type="evidence" value="ECO:0007669"/>
    <property type="project" value="UniProtKB-SubCell"/>
</dbReference>
<dbReference type="SMART" id="SM00614">
    <property type="entry name" value="ZnF_BED"/>
    <property type="match status" value="1"/>
</dbReference>
<dbReference type="VEuPathDB" id="VectorBase:AMIN004967"/>
<name>A0A182W3Q6_9DIPT</name>
<dbReference type="InterPro" id="IPR052035">
    <property type="entry name" value="ZnF_BED_domain_contain"/>
</dbReference>
<dbReference type="InterPro" id="IPR003656">
    <property type="entry name" value="Znf_BED"/>
</dbReference>
<keyword evidence="3 9" id="KW-0863">Zinc-finger</keyword>
<keyword evidence="6" id="KW-0238">DNA-binding</keyword>
<evidence type="ECO:0000313" key="13">
    <source>
        <dbReference type="Proteomes" id="UP000075920"/>
    </source>
</evidence>
<dbReference type="Proteomes" id="UP000075920">
    <property type="component" value="Unassembled WGS sequence"/>
</dbReference>